<organism evidence="2 3">
    <name type="scientific">Trametes pubescens</name>
    <name type="common">White-rot fungus</name>
    <dbReference type="NCBI Taxonomy" id="154538"/>
    <lineage>
        <taxon>Eukaryota</taxon>
        <taxon>Fungi</taxon>
        <taxon>Dikarya</taxon>
        <taxon>Basidiomycota</taxon>
        <taxon>Agaricomycotina</taxon>
        <taxon>Agaricomycetes</taxon>
        <taxon>Polyporales</taxon>
        <taxon>Polyporaceae</taxon>
        <taxon>Trametes</taxon>
    </lineage>
</organism>
<sequence>MEENPQMSIMHGPASISSKTRAVSEEEKAASYWQAAARECYFQSQEAHSTGENRRQWAQKLKEPRCVHCQQNAVMQWP</sequence>
<dbReference type="AlphaFoldDB" id="A0A1M2W2K2"/>
<dbReference type="EMBL" id="MNAD01000324">
    <property type="protein sequence ID" value="OJT14087.1"/>
    <property type="molecule type" value="Genomic_DNA"/>
</dbReference>
<reference evidence="2 3" key="1">
    <citation type="submission" date="2016-10" db="EMBL/GenBank/DDBJ databases">
        <title>Genome sequence of the basidiomycete white-rot fungus Trametes pubescens.</title>
        <authorList>
            <person name="Makela M.R."/>
            <person name="Granchi Z."/>
            <person name="Peng M."/>
            <person name="De Vries R.P."/>
            <person name="Grigoriev I."/>
            <person name="Riley R."/>
            <person name="Hilden K."/>
        </authorList>
    </citation>
    <scope>NUCLEOTIDE SEQUENCE [LARGE SCALE GENOMIC DNA]</scope>
    <source>
        <strain evidence="2 3">FBCC735</strain>
    </source>
</reference>
<feature type="region of interest" description="Disordered" evidence="1">
    <location>
        <begin position="1"/>
        <end position="22"/>
    </location>
</feature>
<proteinExistence type="predicted"/>
<evidence type="ECO:0000313" key="2">
    <source>
        <dbReference type="EMBL" id="OJT14087.1"/>
    </source>
</evidence>
<name>A0A1M2W2K2_TRAPU</name>
<protein>
    <submittedName>
        <fullName evidence="2">Uncharacterized protein</fullName>
    </submittedName>
</protein>
<dbReference type="Proteomes" id="UP000184267">
    <property type="component" value="Unassembled WGS sequence"/>
</dbReference>
<evidence type="ECO:0000256" key="1">
    <source>
        <dbReference type="SAM" id="MobiDB-lite"/>
    </source>
</evidence>
<keyword evidence="3" id="KW-1185">Reference proteome</keyword>
<evidence type="ECO:0000313" key="3">
    <source>
        <dbReference type="Proteomes" id="UP000184267"/>
    </source>
</evidence>
<comment type="caution">
    <text evidence="2">The sequence shown here is derived from an EMBL/GenBank/DDBJ whole genome shotgun (WGS) entry which is preliminary data.</text>
</comment>
<gene>
    <name evidence="2" type="ORF">TRAPUB_9363</name>
</gene>
<accession>A0A1M2W2K2</accession>